<gene>
    <name evidence="1" type="ORF">FJQ98_02835</name>
</gene>
<name>A0ABX7AT95_9BACI</name>
<organism evidence="1 2">
    <name type="scientific">Lysinibacillus agricola</name>
    <dbReference type="NCBI Taxonomy" id="2590012"/>
    <lineage>
        <taxon>Bacteria</taxon>
        <taxon>Bacillati</taxon>
        <taxon>Bacillota</taxon>
        <taxon>Bacilli</taxon>
        <taxon>Bacillales</taxon>
        <taxon>Bacillaceae</taxon>
        <taxon>Lysinibacillus</taxon>
    </lineage>
</organism>
<reference evidence="1 2" key="1">
    <citation type="submission" date="2020-01" db="EMBL/GenBank/DDBJ databases">
        <authorList>
            <person name="Liu G."/>
            <person name="Liu B."/>
        </authorList>
    </citation>
    <scope>NUCLEOTIDE SEQUENCE [LARGE SCALE GENOMIC DNA]</scope>
    <source>
        <strain evidence="1 2">FJAT-51161</strain>
    </source>
</reference>
<accession>A0ABX7AT95</accession>
<evidence type="ECO:0000313" key="1">
    <source>
        <dbReference type="EMBL" id="QQP13026.1"/>
    </source>
</evidence>
<dbReference type="RefSeq" id="WP_053595368.1">
    <property type="nucleotide sequence ID" value="NZ_CP067341.1"/>
</dbReference>
<keyword evidence="2" id="KW-1185">Reference proteome</keyword>
<dbReference type="EMBL" id="CP067341">
    <property type="protein sequence ID" value="QQP13026.1"/>
    <property type="molecule type" value="Genomic_DNA"/>
</dbReference>
<dbReference type="Proteomes" id="UP000596049">
    <property type="component" value="Chromosome"/>
</dbReference>
<evidence type="ECO:0000313" key="2">
    <source>
        <dbReference type="Proteomes" id="UP000596049"/>
    </source>
</evidence>
<protein>
    <submittedName>
        <fullName evidence="1">Uncharacterized protein</fullName>
    </submittedName>
</protein>
<sequence>MFEIKNPSKKIKSILEELGHNYEIKVIDAEQCIYRNLQNGYDIEVSGLNNQKQSIEANIYVWDCNKGSRIVDRVQNVTSLDELKEKLEELSIKYS</sequence>
<proteinExistence type="predicted"/>